<dbReference type="AlphaFoldDB" id="A0A9D1GLR0"/>
<sequence>MTQPAIDQNTLLAEARQALEKLDRMKAERSRLDLEEKQLRRQLETEKKAAEDSVALTVKKRREEINSSYDKEIAKGQDRLKKARQKREKAKNQGMRDRIAEETAPLHAHNRELKTQMRGLLQKERLPRFCGSTWYYALYMPRSLREIGILVLFILFFFAALPWAIYLLIGETVRKSWMLILIYLLDILLAGGLYLTVGNHTKMGHLEAVRQGRLIRDTIHTNQKKIRLITNTIRRDRNEAIYDLEKYDDEIARTEQDLTELTRKKQDALNTFDTVTQNIISDEIWNNSREKIRQLEEERTRKEERLKTSDQQIKDLSLEITDRYEIYIGKEFMQPERLAELERLIRSGQAANLSDAISQYKAAR</sequence>
<reference evidence="4" key="1">
    <citation type="submission" date="2020-10" db="EMBL/GenBank/DDBJ databases">
        <authorList>
            <person name="Gilroy R."/>
        </authorList>
    </citation>
    <scope>NUCLEOTIDE SEQUENCE</scope>
    <source>
        <strain evidence="4">CHK123-3438</strain>
    </source>
</reference>
<feature type="region of interest" description="Disordered" evidence="2">
    <location>
        <begin position="80"/>
        <end position="101"/>
    </location>
</feature>
<evidence type="ECO:0000313" key="5">
    <source>
        <dbReference type="Proteomes" id="UP000886860"/>
    </source>
</evidence>
<gene>
    <name evidence="4" type="ORF">IAB60_13650</name>
</gene>
<keyword evidence="3" id="KW-1133">Transmembrane helix</keyword>
<keyword evidence="3" id="KW-0472">Membrane</keyword>
<dbReference type="Proteomes" id="UP000886860">
    <property type="component" value="Unassembled WGS sequence"/>
</dbReference>
<keyword evidence="1" id="KW-0175">Coiled coil</keyword>
<proteinExistence type="predicted"/>
<evidence type="ECO:0008006" key="6">
    <source>
        <dbReference type="Google" id="ProtNLM"/>
    </source>
</evidence>
<evidence type="ECO:0000256" key="1">
    <source>
        <dbReference type="SAM" id="Coils"/>
    </source>
</evidence>
<accession>A0A9D1GLR0</accession>
<dbReference type="EMBL" id="DVKS01000227">
    <property type="protein sequence ID" value="HIT43116.1"/>
    <property type="molecule type" value="Genomic_DNA"/>
</dbReference>
<name>A0A9D1GLR0_9FIRM</name>
<evidence type="ECO:0000256" key="3">
    <source>
        <dbReference type="SAM" id="Phobius"/>
    </source>
</evidence>
<feature type="compositionally biased region" description="Basic and acidic residues" evidence="2">
    <location>
        <begin position="90"/>
        <end position="101"/>
    </location>
</feature>
<keyword evidence="3" id="KW-0812">Transmembrane</keyword>
<feature type="transmembrane region" description="Helical" evidence="3">
    <location>
        <begin position="176"/>
        <end position="197"/>
    </location>
</feature>
<reference evidence="4" key="2">
    <citation type="journal article" date="2021" name="PeerJ">
        <title>Extensive microbial diversity within the chicken gut microbiome revealed by metagenomics and culture.</title>
        <authorList>
            <person name="Gilroy R."/>
            <person name="Ravi A."/>
            <person name="Getino M."/>
            <person name="Pursley I."/>
            <person name="Horton D.L."/>
            <person name="Alikhan N.F."/>
            <person name="Baker D."/>
            <person name="Gharbi K."/>
            <person name="Hall N."/>
            <person name="Watson M."/>
            <person name="Adriaenssens E.M."/>
            <person name="Foster-Nyarko E."/>
            <person name="Jarju S."/>
            <person name="Secka A."/>
            <person name="Antonio M."/>
            <person name="Oren A."/>
            <person name="Chaudhuri R.R."/>
            <person name="La Ragione R."/>
            <person name="Hildebrand F."/>
            <person name="Pallen M.J."/>
        </authorList>
    </citation>
    <scope>NUCLEOTIDE SEQUENCE</scope>
    <source>
        <strain evidence="4">CHK123-3438</strain>
    </source>
</reference>
<protein>
    <recommendedName>
        <fullName evidence="6">ATPase involved in DNA repair</fullName>
    </recommendedName>
</protein>
<feature type="transmembrane region" description="Helical" evidence="3">
    <location>
        <begin position="147"/>
        <end position="170"/>
    </location>
</feature>
<evidence type="ECO:0000313" key="4">
    <source>
        <dbReference type="EMBL" id="HIT43116.1"/>
    </source>
</evidence>
<comment type="caution">
    <text evidence="4">The sequence shown here is derived from an EMBL/GenBank/DDBJ whole genome shotgun (WGS) entry which is preliminary data.</text>
</comment>
<organism evidence="4 5">
    <name type="scientific">Candidatus Caccovicinus merdipullorum</name>
    <dbReference type="NCBI Taxonomy" id="2840724"/>
    <lineage>
        <taxon>Bacteria</taxon>
        <taxon>Bacillati</taxon>
        <taxon>Bacillota</taxon>
        <taxon>Clostridia</taxon>
        <taxon>Eubacteriales</taxon>
        <taxon>Candidatus Caccovicinus</taxon>
    </lineage>
</organism>
<feature type="coiled-coil region" evidence="1">
    <location>
        <begin position="237"/>
        <end position="319"/>
    </location>
</feature>
<evidence type="ECO:0000256" key="2">
    <source>
        <dbReference type="SAM" id="MobiDB-lite"/>
    </source>
</evidence>